<dbReference type="AlphaFoldDB" id="A0A397IZZ9"/>
<keyword evidence="2" id="KW-1185">Reference proteome</keyword>
<comment type="caution">
    <text evidence="1">The sequence shown here is derived from an EMBL/GenBank/DDBJ whole genome shotgun (WGS) entry which is preliminary data.</text>
</comment>
<dbReference type="Proteomes" id="UP000266861">
    <property type="component" value="Unassembled WGS sequence"/>
</dbReference>
<evidence type="ECO:0000313" key="2">
    <source>
        <dbReference type="Proteomes" id="UP000266861"/>
    </source>
</evidence>
<name>A0A397IZZ9_9GLOM</name>
<dbReference type="EMBL" id="PQFF01000156">
    <property type="protein sequence ID" value="RHZ78260.1"/>
    <property type="molecule type" value="Genomic_DNA"/>
</dbReference>
<accession>A0A397IZZ9</accession>
<evidence type="ECO:0000313" key="1">
    <source>
        <dbReference type="EMBL" id="RHZ78260.1"/>
    </source>
</evidence>
<proteinExistence type="predicted"/>
<protein>
    <submittedName>
        <fullName evidence="1">Uncharacterized protein</fullName>
    </submittedName>
</protein>
<organism evidence="1 2">
    <name type="scientific">Diversispora epigaea</name>
    <dbReference type="NCBI Taxonomy" id="1348612"/>
    <lineage>
        <taxon>Eukaryota</taxon>
        <taxon>Fungi</taxon>
        <taxon>Fungi incertae sedis</taxon>
        <taxon>Mucoromycota</taxon>
        <taxon>Glomeromycotina</taxon>
        <taxon>Glomeromycetes</taxon>
        <taxon>Diversisporales</taxon>
        <taxon>Diversisporaceae</taxon>
        <taxon>Diversispora</taxon>
    </lineage>
</organism>
<reference evidence="1 2" key="1">
    <citation type="submission" date="2018-08" db="EMBL/GenBank/DDBJ databases">
        <title>Genome and evolution of the arbuscular mycorrhizal fungus Diversispora epigaea (formerly Glomus versiforme) and its bacterial endosymbionts.</title>
        <authorList>
            <person name="Sun X."/>
            <person name="Fei Z."/>
            <person name="Harrison M."/>
        </authorList>
    </citation>
    <scope>NUCLEOTIDE SEQUENCE [LARGE SCALE GENOMIC DNA]</scope>
    <source>
        <strain evidence="1 2">IT104</strain>
    </source>
</reference>
<sequence>MRLAASIITINQTINVIGIQNIENEDSSGKVPDGQNSRLFLLEAANRQNLDGTPEKCDLGKFKNEIHIPIDVTSIFLVKEANWEYNLIIEPKSLNLTSIDSIKLAYLEFDLFNANFIIDNEGKMKKMKDVEKCEKMKNVKNENVKKVK</sequence>
<gene>
    <name evidence="1" type="ORF">Glove_166g205</name>
</gene>